<dbReference type="PANTHER" id="PTHR10546:SF1">
    <property type="entry name" value="SODIUM CHANNEL SUBUNIT BETA-3"/>
    <property type="match status" value="1"/>
</dbReference>
<proteinExistence type="inferred from homology"/>
<keyword evidence="8" id="KW-0851">Voltage-gated channel</keyword>
<evidence type="ECO:0000259" key="22">
    <source>
        <dbReference type="Pfam" id="PF07686"/>
    </source>
</evidence>
<evidence type="ECO:0000313" key="23">
    <source>
        <dbReference type="EMBL" id="KAJ8368247.1"/>
    </source>
</evidence>
<dbReference type="InterPro" id="IPR013106">
    <property type="entry name" value="Ig_V-set"/>
</dbReference>
<evidence type="ECO:0000256" key="4">
    <source>
        <dbReference type="ARBA" id="ARBA00022461"/>
    </source>
</evidence>
<evidence type="ECO:0000256" key="7">
    <source>
        <dbReference type="ARBA" id="ARBA00022729"/>
    </source>
</evidence>
<evidence type="ECO:0000256" key="1">
    <source>
        <dbReference type="ARBA" id="ARBA00004251"/>
    </source>
</evidence>
<keyword evidence="4" id="KW-0894">Sodium channel</keyword>
<evidence type="ECO:0000256" key="12">
    <source>
        <dbReference type="ARBA" id="ARBA00023136"/>
    </source>
</evidence>
<feature type="region of interest" description="Disordered" evidence="20">
    <location>
        <begin position="68"/>
        <end position="99"/>
    </location>
</feature>
<evidence type="ECO:0000256" key="17">
    <source>
        <dbReference type="ARBA" id="ARBA00023319"/>
    </source>
</evidence>
<dbReference type="GO" id="GO:0001518">
    <property type="term" value="C:voltage-gated sodium channel complex"/>
    <property type="evidence" value="ECO:0007669"/>
    <property type="project" value="InterPro"/>
</dbReference>
<keyword evidence="12 21" id="KW-0472">Membrane</keyword>
<comment type="similarity">
    <text evidence="2">Belongs to the sodium channel auxiliary subunit SCN3B (TC 8.A.17) family.</text>
</comment>
<dbReference type="GO" id="GO:0019871">
    <property type="term" value="F:sodium channel inhibitor activity"/>
    <property type="evidence" value="ECO:0007669"/>
    <property type="project" value="TreeGrafter"/>
</dbReference>
<name>A0A9Q1FV89_SYNKA</name>
<evidence type="ECO:0000256" key="15">
    <source>
        <dbReference type="ARBA" id="ARBA00023201"/>
    </source>
</evidence>
<evidence type="ECO:0000256" key="2">
    <source>
        <dbReference type="ARBA" id="ARBA00010404"/>
    </source>
</evidence>
<comment type="caution">
    <text evidence="23">The sequence shown here is derived from an EMBL/GenBank/DDBJ whole genome shotgun (WGS) entry which is preliminary data.</text>
</comment>
<dbReference type="EMBL" id="JAINUF010000003">
    <property type="protein sequence ID" value="KAJ8368247.1"/>
    <property type="molecule type" value="Genomic_DNA"/>
</dbReference>
<dbReference type="GO" id="GO:0086091">
    <property type="term" value="P:regulation of heart rate by cardiac conduction"/>
    <property type="evidence" value="ECO:0007669"/>
    <property type="project" value="TreeGrafter"/>
</dbReference>
<keyword evidence="14" id="KW-0325">Glycoprotein</keyword>
<evidence type="ECO:0000256" key="6">
    <source>
        <dbReference type="ARBA" id="ARBA00022692"/>
    </source>
</evidence>
<evidence type="ECO:0000256" key="10">
    <source>
        <dbReference type="ARBA" id="ARBA00023053"/>
    </source>
</evidence>
<accession>A0A9Q1FV89</accession>
<evidence type="ECO:0000256" key="8">
    <source>
        <dbReference type="ARBA" id="ARBA00022882"/>
    </source>
</evidence>
<evidence type="ECO:0000256" key="19">
    <source>
        <dbReference type="ARBA" id="ARBA00049669"/>
    </source>
</evidence>
<feature type="domain" description="Immunoglobulin V-set" evidence="22">
    <location>
        <begin position="133"/>
        <end position="209"/>
    </location>
</feature>
<evidence type="ECO:0000256" key="9">
    <source>
        <dbReference type="ARBA" id="ARBA00022989"/>
    </source>
</evidence>
<dbReference type="PANTHER" id="PTHR10546">
    <property type="entry name" value="SODIUM CHANNEL SUBUNIT BETA-1 AND 3"/>
    <property type="match status" value="1"/>
</dbReference>
<dbReference type="AlphaFoldDB" id="A0A9Q1FV89"/>
<evidence type="ECO:0000256" key="11">
    <source>
        <dbReference type="ARBA" id="ARBA00023065"/>
    </source>
</evidence>
<evidence type="ECO:0000256" key="18">
    <source>
        <dbReference type="ARBA" id="ARBA00044530"/>
    </source>
</evidence>
<gene>
    <name evidence="23" type="ORF">SKAU_G00082750</name>
</gene>
<evidence type="ECO:0000256" key="3">
    <source>
        <dbReference type="ARBA" id="ARBA00022448"/>
    </source>
</evidence>
<protein>
    <recommendedName>
        <fullName evidence="18">Sodium channel regulatory subunit beta-3</fullName>
    </recommendedName>
</protein>
<feature type="transmembrane region" description="Helical" evidence="21">
    <location>
        <begin position="236"/>
        <end position="257"/>
    </location>
</feature>
<keyword evidence="3" id="KW-0813">Transport</keyword>
<evidence type="ECO:0000256" key="13">
    <source>
        <dbReference type="ARBA" id="ARBA00023157"/>
    </source>
</evidence>
<evidence type="ECO:0000313" key="24">
    <source>
        <dbReference type="Proteomes" id="UP001152622"/>
    </source>
</evidence>
<dbReference type="OrthoDB" id="9440529at2759"/>
<dbReference type="Proteomes" id="UP001152622">
    <property type="component" value="Chromosome 3"/>
</dbReference>
<dbReference type="Gene3D" id="2.60.40.10">
    <property type="entry name" value="Immunoglobulins"/>
    <property type="match status" value="1"/>
</dbReference>
<organism evidence="23 24">
    <name type="scientific">Synaphobranchus kaupii</name>
    <name type="common">Kaup's arrowtooth eel</name>
    <dbReference type="NCBI Taxonomy" id="118154"/>
    <lineage>
        <taxon>Eukaryota</taxon>
        <taxon>Metazoa</taxon>
        <taxon>Chordata</taxon>
        <taxon>Craniata</taxon>
        <taxon>Vertebrata</taxon>
        <taxon>Euteleostomi</taxon>
        <taxon>Actinopterygii</taxon>
        <taxon>Neopterygii</taxon>
        <taxon>Teleostei</taxon>
        <taxon>Anguilliformes</taxon>
        <taxon>Synaphobranchidae</taxon>
        <taxon>Synaphobranchus</taxon>
    </lineage>
</organism>
<dbReference type="Pfam" id="PF07686">
    <property type="entry name" value="V-set"/>
    <property type="match status" value="1"/>
</dbReference>
<evidence type="ECO:0000256" key="5">
    <source>
        <dbReference type="ARBA" id="ARBA00022475"/>
    </source>
</evidence>
<keyword evidence="11" id="KW-0406">Ion transport</keyword>
<sequence length="310" mass="34806">MVDGLKEGWLFQCVVQLTVASTGVVNDQGYITPLPSRCALSPVPLAVLCDGHDSEIAHVGERQQPLYASSSGGEAERCTGLSVHGQTTGGESPRGVSLTRTPKKMIQTRILLHSLSFLILVVRVSRPVCVEVASDTEAVKGKPMKLTCISCMKREEVNAETRVDWYYISSDNYEIPIYLYDGQPREVEGPYKGRLRWIGSKDLQDLSISFIKRETIINLVVREKAPRDTTALYSEIMMYVLLVFLTSWLVVEMIYCYRKISKSDEQTQDSATDYLAIPSENKENLGAPNNAVKEKRFLYVQSQWKVLKDP</sequence>
<dbReference type="InterPro" id="IPR027098">
    <property type="entry name" value="Na_channel_b1/b3"/>
</dbReference>
<evidence type="ECO:0000256" key="21">
    <source>
        <dbReference type="SAM" id="Phobius"/>
    </source>
</evidence>
<keyword evidence="9 21" id="KW-1133">Transmembrane helix</keyword>
<keyword evidence="6 21" id="KW-0812">Transmembrane</keyword>
<keyword evidence="15" id="KW-0739">Sodium transport</keyword>
<dbReference type="GO" id="GO:0086005">
    <property type="term" value="P:ventricular cardiac muscle cell action potential"/>
    <property type="evidence" value="ECO:0007669"/>
    <property type="project" value="TreeGrafter"/>
</dbReference>
<dbReference type="GO" id="GO:0044325">
    <property type="term" value="F:transmembrane transporter binding"/>
    <property type="evidence" value="ECO:0007669"/>
    <property type="project" value="TreeGrafter"/>
</dbReference>
<dbReference type="InterPro" id="IPR013783">
    <property type="entry name" value="Ig-like_fold"/>
</dbReference>
<keyword evidence="16" id="KW-0407">Ion channel</keyword>
<keyword evidence="17" id="KW-0393">Immunoglobulin domain</keyword>
<keyword evidence="5" id="KW-1003">Cell membrane</keyword>
<evidence type="ECO:0000256" key="20">
    <source>
        <dbReference type="SAM" id="MobiDB-lite"/>
    </source>
</evidence>
<keyword evidence="10" id="KW-0915">Sodium</keyword>
<keyword evidence="13" id="KW-1015">Disulfide bond</keyword>
<keyword evidence="7" id="KW-0732">Signal</keyword>
<dbReference type="GO" id="GO:0005272">
    <property type="term" value="F:sodium channel activity"/>
    <property type="evidence" value="ECO:0007669"/>
    <property type="project" value="UniProtKB-KW"/>
</dbReference>
<evidence type="ECO:0000256" key="14">
    <source>
        <dbReference type="ARBA" id="ARBA00023180"/>
    </source>
</evidence>
<reference evidence="23" key="1">
    <citation type="journal article" date="2023" name="Science">
        <title>Genome structures resolve the early diversification of teleost fishes.</title>
        <authorList>
            <person name="Parey E."/>
            <person name="Louis A."/>
            <person name="Montfort J."/>
            <person name="Bouchez O."/>
            <person name="Roques C."/>
            <person name="Iampietro C."/>
            <person name="Lluch J."/>
            <person name="Castinel A."/>
            <person name="Donnadieu C."/>
            <person name="Desvignes T."/>
            <person name="Floi Bucao C."/>
            <person name="Jouanno E."/>
            <person name="Wen M."/>
            <person name="Mejri S."/>
            <person name="Dirks R."/>
            <person name="Jansen H."/>
            <person name="Henkel C."/>
            <person name="Chen W.J."/>
            <person name="Zahm M."/>
            <person name="Cabau C."/>
            <person name="Klopp C."/>
            <person name="Thompson A.W."/>
            <person name="Robinson-Rechavi M."/>
            <person name="Braasch I."/>
            <person name="Lecointre G."/>
            <person name="Bobe J."/>
            <person name="Postlethwait J.H."/>
            <person name="Berthelot C."/>
            <person name="Roest Crollius H."/>
            <person name="Guiguen Y."/>
        </authorList>
    </citation>
    <scope>NUCLEOTIDE SEQUENCE</scope>
    <source>
        <strain evidence="23">WJC10195</strain>
    </source>
</reference>
<keyword evidence="24" id="KW-1185">Reference proteome</keyword>
<evidence type="ECO:0000256" key="16">
    <source>
        <dbReference type="ARBA" id="ARBA00023303"/>
    </source>
</evidence>
<comment type="subcellular location">
    <subcellularLocation>
        <location evidence="1">Cell membrane</location>
        <topology evidence="1">Single-pass type I membrane protein</topology>
    </subcellularLocation>
</comment>
<comment type="subunit">
    <text evidence="19">A voltage-gated sodium (Nav) channel consists of an ion-conducting pore-forming alpha subunit functional on its own that is regulated by one or more beta subunits. Forms homodimers and homotrimers. SCN3B is non-covalently associated with alpha subunits and induces the formation of alpha subunit oligomers, including trimers. Interacts with SCN5A/Nav1.5; regulatory subunit of SCN5A/Nav1.5. Interacts with SCN7A/Nav2.1; probable regulatory subunit of SCN7A/Nav2.1. Interacts with SCN10A; regulatory subunit of SCN10A/Nav1.8. Interacts with NFASC; probably involved in targeting the sodium channels to the nodes of Ranvier.</text>
</comment>
<dbReference type="FunFam" id="2.60.40.10:FF:000375">
    <property type="entry name" value="Sodium channel beta 1 subunit"/>
    <property type="match status" value="1"/>
</dbReference>